<organism evidence="4 5">
    <name type="scientific">Fadolivirus FV1/VV64</name>
    <dbReference type="NCBI Taxonomy" id="3070911"/>
    <lineage>
        <taxon>Viruses</taxon>
        <taxon>Varidnaviria</taxon>
        <taxon>Bamfordvirae</taxon>
        <taxon>Nucleocytoviricota</taxon>
        <taxon>Megaviricetes</taxon>
        <taxon>Imitervirales</taxon>
        <taxon>Mimiviridae</taxon>
        <taxon>Klosneuvirinae</taxon>
        <taxon>Fadolivirus</taxon>
        <taxon>Fadolivirus algeromassiliense</taxon>
    </lineage>
</organism>
<dbReference type="Proteomes" id="UP001162001">
    <property type="component" value="Segment"/>
</dbReference>
<dbReference type="GO" id="GO:0016788">
    <property type="term" value="F:hydrolase activity, acting on ester bonds"/>
    <property type="evidence" value="ECO:0007669"/>
    <property type="project" value="InterPro"/>
</dbReference>
<dbReference type="PANTHER" id="PTHR10060:SF15">
    <property type="entry name" value="DEOXYRIBONUCLEASE TATDN1"/>
    <property type="match status" value="1"/>
</dbReference>
<evidence type="ECO:0000256" key="2">
    <source>
        <dbReference type="ARBA" id="ARBA00022723"/>
    </source>
</evidence>
<dbReference type="SUPFAM" id="SSF51556">
    <property type="entry name" value="Metallo-dependent hydrolases"/>
    <property type="match status" value="1"/>
</dbReference>
<evidence type="ECO:0000313" key="4">
    <source>
        <dbReference type="EMBL" id="QKF94547.1"/>
    </source>
</evidence>
<dbReference type="GO" id="GO:0046872">
    <property type="term" value="F:metal ion binding"/>
    <property type="evidence" value="ECO:0007669"/>
    <property type="project" value="UniProtKB-KW"/>
</dbReference>
<evidence type="ECO:0000256" key="1">
    <source>
        <dbReference type="ARBA" id="ARBA00022722"/>
    </source>
</evidence>
<accession>A0A7D3QUX5</accession>
<evidence type="ECO:0000313" key="5">
    <source>
        <dbReference type="Proteomes" id="UP001162001"/>
    </source>
</evidence>
<dbReference type="CDD" id="cd01310">
    <property type="entry name" value="TatD_DNAse"/>
    <property type="match status" value="1"/>
</dbReference>
<dbReference type="Gene3D" id="3.20.20.140">
    <property type="entry name" value="Metal-dependent hydrolases"/>
    <property type="match status" value="1"/>
</dbReference>
<dbReference type="PANTHER" id="PTHR10060">
    <property type="entry name" value="TATD FAMILY DEOXYRIBONUCLEASE"/>
    <property type="match status" value="1"/>
</dbReference>
<gene>
    <name evidence="4" type="ORF">Fadolivirus_1_1089</name>
</gene>
<dbReference type="InterPro" id="IPR050891">
    <property type="entry name" value="TatD-type_Hydrolase"/>
</dbReference>
<name>A0A7D3QUX5_9VIRU</name>
<protein>
    <submittedName>
        <fullName evidence="4">TatD-like protein</fullName>
    </submittedName>
</protein>
<dbReference type="GO" id="GO:0004518">
    <property type="term" value="F:nuclease activity"/>
    <property type="evidence" value="ECO:0007669"/>
    <property type="project" value="UniProtKB-KW"/>
</dbReference>
<dbReference type="Pfam" id="PF01026">
    <property type="entry name" value="TatD_DNase"/>
    <property type="match status" value="1"/>
</dbReference>
<proteinExistence type="predicted"/>
<reference evidence="4 5" key="1">
    <citation type="submission" date="2020-04" db="EMBL/GenBank/DDBJ databases">
        <title>Advantages and limits of metagenomic assembly and binning of a giant virus.</title>
        <authorList>
            <person name="Schulz F."/>
            <person name="Andreani J."/>
            <person name="Francis R."/>
            <person name="Boudjemaa H."/>
            <person name="Bou Khalil J.Y."/>
            <person name="Lee J."/>
            <person name="La Scola B."/>
            <person name="Woyke T."/>
        </authorList>
    </citation>
    <scope>NUCLEOTIDE SEQUENCE [LARGE SCALE GENOMIC DNA]</scope>
    <source>
        <strain evidence="4 5">FV1/VV64</strain>
    </source>
</reference>
<dbReference type="InterPro" id="IPR001130">
    <property type="entry name" value="TatD-like"/>
</dbReference>
<evidence type="ECO:0000256" key="3">
    <source>
        <dbReference type="ARBA" id="ARBA00022801"/>
    </source>
</evidence>
<keyword evidence="3" id="KW-0378">Hydrolase</keyword>
<keyword evidence="2" id="KW-0479">Metal-binding</keyword>
<dbReference type="EMBL" id="MT418680">
    <property type="protein sequence ID" value="QKF94547.1"/>
    <property type="molecule type" value="Genomic_DNA"/>
</dbReference>
<dbReference type="PROSITE" id="PS01090">
    <property type="entry name" value="TATD_2"/>
    <property type="match status" value="1"/>
</dbReference>
<dbReference type="InterPro" id="IPR032466">
    <property type="entry name" value="Metal_Hydrolase"/>
</dbReference>
<sequence length="256" mass="29622">MAKYIDIGANLTKKQFNDISALLNDAKEWNVERIIITGTTVNNSKQAFEMINMYKWYPLYSTAGVHPHDAKTCNKNTLDELRNLLKNDNVVAVGECGLDYDRMFSPKNVQLEWFRKQLDLAVEFNKPVFLHERSAFDDFYNIMVEYKDKIRGVVHCFTGTKEQAQKYIDLGLYIGLTGFICDKRRNKETLEALHTIPLDRLMIETDAPFMSPVGKHPNYPSYVSYVTIGIAEELKLKEQELAHQVYNNTIQFFNLS</sequence>
<dbReference type="InterPro" id="IPR018228">
    <property type="entry name" value="DNase_TatD-rel_CS"/>
</dbReference>
<dbReference type="PROSITE" id="PS01091">
    <property type="entry name" value="TATD_3"/>
    <property type="match status" value="1"/>
</dbReference>
<keyword evidence="5" id="KW-1185">Reference proteome</keyword>
<dbReference type="FunFam" id="3.20.20.140:FF:000005">
    <property type="entry name" value="TatD family hydrolase"/>
    <property type="match status" value="1"/>
</dbReference>
<keyword evidence="1" id="KW-0540">Nuclease</keyword>
<dbReference type="PIRSF" id="PIRSF005902">
    <property type="entry name" value="DNase_TatD"/>
    <property type="match status" value="1"/>
</dbReference>